<dbReference type="AlphaFoldDB" id="M1DG30"/>
<protein>
    <submittedName>
        <fullName evidence="1">Uncharacterized protein</fullName>
    </submittedName>
</protein>
<dbReference type="Proteomes" id="UP000011115">
    <property type="component" value="Unassembled WGS sequence"/>
</dbReference>
<organism evidence="1 2">
    <name type="scientific">Solanum tuberosum</name>
    <name type="common">Potato</name>
    <dbReference type="NCBI Taxonomy" id="4113"/>
    <lineage>
        <taxon>Eukaryota</taxon>
        <taxon>Viridiplantae</taxon>
        <taxon>Streptophyta</taxon>
        <taxon>Embryophyta</taxon>
        <taxon>Tracheophyta</taxon>
        <taxon>Spermatophyta</taxon>
        <taxon>Magnoliopsida</taxon>
        <taxon>eudicotyledons</taxon>
        <taxon>Gunneridae</taxon>
        <taxon>Pentapetalae</taxon>
        <taxon>asterids</taxon>
        <taxon>lamiids</taxon>
        <taxon>Solanales</taxon>
        <taxon>Solanaceae</taxon>
        <taxon>Solanoideae</taxon>
        <taxon>Solaneae</taxon>
        <taxon>Solanum</taxon>
    </lineage>
</organism>
<sequence length="162" mass="18463">MDSVMYMCKISSVYQDLLDDDEAIVDDVADDDDEELDNIGTYLMASPTRSRIEIRVFHGRFYDPSRASRICTLIHTESTSIFNSYGRFLTTPSPKERTFPSKSIQNNKTDRAMRRGHTYGALGGGLRISIGTLFNWCTLRTRYLIRMGLICRGRCPATRNSN</sequence>
<evidence type="ECO:0000313" key="1">
    <source>
        <dbReference type="EnsemblPlants" id="PGSC0003DMT400088488"/>
    </source>
</evidence>
<reference evidence="1" key="2">
    <citation type="submission" date="2015-06" db="UniProtKB">
        <authorList>
            <consortium name="EnsemblPlants"/>
        </authorList>
    </citation>
    <scope>IDENTIFICATION</scope>
    <source>
        <strain evidence="1">DM1-3 516 R44</strain>
    </source>
</reference>
<name>M1DG30_SOLTU</name>
<proteinExistence type="predicted"/>
<evidence type="ECO:0000313" key="2">
    <source>
        <dbReference type="Proteomes" id="UP000011115"/>
    </source>
</evidence>
<reference evidence="2" key="1">
    <citation type="journal article" date="2011" name="Nature">
        <title>Genome sequence and analysis of the tuber crop potato.</title>
        <authorList>
            <consortium name="The Potato Genome Sequencing Consortium"/>
        </authorList>
    </citation>
    <scope>NUCLEOTIDE SEQUENCE [LARGE SCALE GENOMIC DNA]</scope>
    <source>
        <strain evidence="2">cv. DM1-3 516 R44</strain>
    </source>
</reference>
<accession>M1DG30</accession>
<dbReference type="Gramene" id="PGSC0003DMT400088488">
    <property type="protein sequence ID" value="PGSC0003DMT400088488"/>
    <property type="gene ID" value="PGSC0003DMG400038059"/>
</dbReference>
<dbReference type="PaxDb" id="4113-PGSC0003DMT400088488"/>
<keyword evidence="2" id="KW-1185">Reference proteome</keyword>
<dbReference type="InParanoid" id="M1DG30"/>
<dbReference type="EnsemblPlants" id="PGSC0003DMT400088488">
    <property type="protein sequence ID" value="PGSC0003DMT400088488"/>
    <property type="gene ID" value="PGSC0003DMG400038059"/>
</dbReference>
<dbReference type="HOGENOM" id="CLU_1638354_0_0_1"/>